<dbReference type="PANTHER" id="PTHR24057:SF0">
    <property type="entry name" value="PROTEIN KINASE SHAGGY-RELATED"/>
    <property type="match status" value="1"/>
</dbReference>
<dbReference type="Proteomes" id="UP000649617">
    <property type="component" value="Unassembled WGS sequence"/>
</dbReference>
<evidence type="ECO:0000256" key="5">
    <source>
        <dbReference type="ARBA" id="ARBA00022777"/>
    </source>
</evidence>
<dbReference type="InterPro" id="IPR011009">
    <property type="entry name" value="Kinase-like_dom_sf"/>
</dbReference>
<reference evidence="9" key="1">
    <citation type="submission" date="2021-02" db="EMBL/GenBank/DDBJ databases">
        <authorList>
            <person name="Dougan E. K."/>
            <person name="Rhodes N."/>
            <person name="Thang M."/>
            <person name="Chan C."/>
        </authorList>
    </citation>
    <scope>NUCLEOTIDE SEQUENCE</scope>
</reference>
<dbReference type="EMBL" id="CAJNIZ010044915">
    <property type="protein sequence ID" value="CAE7704931.1"/>
    <property type="molecule type" value="Genomic_DNA"/>
</dbReference>
<dbReference type="GO" id="GO:0007165">
    <property type="term" value="P:signal transduction"/>
    <property type="evidence" value="ECO:0007669"/>
    <property type="project" value="TreeGrafter"/>
</dbReference>
<evidence type="ECO:0000313" key="9">
    <source>
        <dbReference type="EMBL" id="CAE7704931.1"/>
    </source>
</evidence>
<keyword evidence="10" id="KW-1185">Reference proteome</keyword>
<dbReference type="SUPFAM" id="SSF56112">
    <property type="entry name" value="Protein kinase-like (PK-like)"/>
    <property type="match status" value="1"/>
</dbReference>
<feature type="region of interest" description="Disordered" evidence="7">
    <location>
        <begin position="547"/>
        <end position="570"/>
    </location>
</feature>
<dbReference type="Pfam" id="PF00069">
    <property type="entry name" value="Pkinase"/>
    <property type="match status" value="1"/>
</dbReference>
<evidence type="ECO:0000313" key="10">
    <source>
        <dbReference type="Proteomes" id="UP000649617"/>
    </source>
</evidence>
<accession>A0A812X2Y9</accession>
<protein>
    <submittedName>
        <fullName evidence="9">MSK-3 protein</fullName>
    </submittedName>
</protein>
<evidence type="ECO:0000256" key="3">
    <source>
        <dbReference type="ARBA" id="ARBA00022679"/>
    </source>
</evidence>
<feature type="domain" description="Protein kinase" evidence="8">
    <location>
        <begin position="1"/>
        <end position="258"/>
    </location>
</feature>
<dbReference type="GO" id="GO:0005737">
    <property type="term" value="C:cytoplasm"/>
    <property type="evidence" value="ECO:0007669"/>
    <property type="project" value="TreeGrafter"/>
</dbReference>
<keyword evidence="6" id="KW-0067">ATP-binding</keyword>
<dbReference type="AlphaFoldDB" id="A0A812X2Y9"/>
<dbReference type="GO" id="GO:0005524">
    <property type="term" value="F:ATP binding"/>
    <property type="evidence" value="ECO:0007669"/>
    <property type="project" value="UniProtKB-KW"/>
</dbReference>
<organism evidence="9 10">
    <name type="scientific">Symbiodinium pilosum</name>
    <name type="common">Dinoflagellate</name>
    <dbReference type="NCBI Taxonomy" id="2952"/>
    <lineage>
        <taxon>Eukaryota</taxon>
        <taxon>Sar</taxon>
        <taxon>Alveolata</taxon>
        <taxon>Dinophyceae</taxon>
        <taxon>Suessiales</taxon>
        <taxon>Symbiodiniaceae</taxon>
        <taxon>Symbiodinium</taxon>
    </lineage>
</organism>
<evidence type="ECO:0000256" key="2">
    <source>
        <dbReference type="ARBA" id="ARBA00022527"/>
    </source>
</evidence>
<dbReference type="InterPro" id="IPR050591">
    <property type="entry name" value="GSK-3"/>
</dbReference>
<dbReference type="CDD" id="cd14137">
    <property type="entry name" value="STKc_GSK3"/>
    <property type="match status" value="1"/>
</dbReference>
<dbReference type="PROSITE" id="PS00108">
    <property type="entry name" value="PROTEIN_KINASE_ST"/>
    <property type="match status" value="1"/>
</dbReference>
<dbReference type="Gene3D" id="3.30.200.20">
    <property type="entry name" value="Phosphorylase Kinase, domain 1"/>
    <property type="match status" value="1"/>
</dbReference>
<comment type="caution">
    <text evidence="9">The sequence shown here is derived from an EMBL/GenBank/DDBJ whole genome shotgun (WGS) entry which is preliminary data.</text>
</comment>
<keyword evidence="4" id="KW-0547">Nucleotide-binding</keyword>
<evidence type="ECO:0000256" key="1">
    <source>
        <dbReference type="ARBA" id="ARBA00005527"/>
    </source>
</evidence>
<evidence type="ECO:0000256" key="4">
    <source>
        <dbReference type="ARBA" id="ARBA00022741"/>
    </source>
</evidence>
<dbReference type="InterPro" id="IPR000719">
    <property type="entry name" value="Prot_kinase_dom"/>
</dbReference>
<keyword evidence="3" id="KW-0808">Transferase</keyword>
<dbReference type="InterPro" id="IPR039192">
    <property type="entry name" value="STKc_GSK3"/>
</dbReference>
<comment type="similarity">
    <text evidence="1">Belongs to the protein kinase superfamily. CMGC Ser/Thr protein kinase family. GSK-3 subfamily.</text>
</comment>
<dbReference type="Gene3D" id="1.10.510.10">
    <property type="entry name" value="Transferase(Phosphotransferase) domain 1"/>
    <property type="match status" value="1"/>
</dbReference>
<dbReference type="GO" id="GO:0030154">
    <property type="term" value="P:cell differentiation"/>
    <property type="evidence" value="ECO:0007669"/>
    <property type="project" value="TreeGrafter"/>
</dbReference>
<keyword evidence="5" id="KW-0418">Kinase</keyword>
<dbReference type="GO" id="GO:0005634">
    <property type="term" value="C:nucleus"/>
    <property type="evidence" value="ECO:0007669"/>
    <property type="project" value="TreeGrafter"/>
</dbReference>
<proteinExistence type="inferred from homology"/>
<dbReference type="FunFam" id="1.10.510.10:FF:000624">
    <property type="entry name" value="Mitogen-activated protein kinase"/>
    <property type="match status" value="1"/>
</dbReference>
<dbReference type="InterPro" id="IPR008271">
    <property type="entry name" value="Ser/Thr_kinase_AS"/>
</dbReference>
<gene>
    <name evidence="9" type="primary">MSK-3</name>
    <name evidence="9" type="ORF">SPIL2461_LOCUS19883</name>
</gene>
<evidence type="ECO:0000256" key="6">
    <source>
        <dbReference type="ARBA" id="ARBA00022840"/>
    </source>
</evidence>
<dbReference type="GO" id="GO:0004674">
    <property type="term" value="F:protein serine/threonine kinase activity"/>
    <property type="evidence" value="ECO:0007669"/>
    <property type="project" value="UniProtKB-KW"/>
</dbReference>
<evidence type="ECO:0000259" key="8">
    <source>
        <dbReference type="PROSITE" id="PS50011"/>
    </source>
</evidence>
<sequence length="570" mass="64216">MKELRHPNVVELKHAFYTSGEKPGETYLNVVMEYCSDTVYRVMKHYTKMKQPVPHIFVQLYSYQMARACAYIHAVGICHRDIKPQNLLVDGHTHALKVCDFGSAKPLVKGEPNVAYICSRYYRAPELIFGATDYGFVIDIWSMACVSAELILGHPIFPGESGVDQLVEIIKVLGTPTREELMAMNPNYTEPLGFDDGPAMDQLRALQQKNAFLQLLQDAWRGEGAPSKEEQGLLAETLQVVIAALRQASAISCIQLFLTLGLATIATEELTLSKLVSACPEHPGQASASDSQKCEVSIEGVDLAQSALEDFVNSYFVFHNLSPERTQDVLKYFPTLSFVESHIYGLDQANEDNLLPPDPRNLNDRLPPLPADPLGPLRAVLRERQWLTPRLEQELKEGARFWALERKICSALAAPRKGEQSLPNSFDRSDVEEALRLKSFDYRTMNLLLYVMRGEEPNKMHMDFLATSEILVEIGDDLVDYFEDVERNSFNIYRCFLALYGPKAGQEELRKYIRAAEKDFANAFRNLDEGLAQKWLRQSEALKRHSFGSESAQGGNWELPPPIEEASCQG</sequence>
<dbReference type="SMART" id="SM00220">
    <property type="entry name" value="S_TKc"/>
    <property type="match status" value="1"/>
</dbReference>
<dbReference type="PROSITE" id="PS50011">
    <property type="entry name" value="PROTEIN_KINASE_DOM"/>
    <property type="match status" value="1"/>
</dbReference>
<keyword evidence="2" id="KW-0723">Serine/threonine-protein kinase</keyword>
<dbReference type="PANTHER" id="PTHR24057">
    <property type="entry name" value="GLYCOGEN SYNTHASE KINASE-3 ALPHA"/>
    <property type="match status" value="1"/>
</dbReference>
<dbReference type="OrthoDB" id="272141at2759"/>
<evidence type="ECO:0000256" key="7">
    <source>
        <dbReference type="SAM" id="MobiDB-lite"/>
    </source>
</evidence>
<name>A0A812X2Y9_SYMPI</name>